<dbReference type="InterPro" id="IPR012880">
    <property type="entry name" value="Gryzun"/>
</dbReference>
<dbReference type="Pfam" id="PF11817">
    <property type="entry name" value="Foie-gras_1"/>
    <property type="match status" value="1"/>
</dbReference>
<dbReference type="Pfam" id="PF07919">
    <property type="entry name" value="Gryzun"/>
    <property type="match status" value="1"/>
</dbReference>
<name>A0A0F7TUM7_PENBI</name>
<feature type="domain" description="Trafficking protein particle complex subunit 11" evidence="3">
    <location>
        <begin position="359"/>
        <end position="635"/>
    </location>
</feature>
<sequence length="1263" mass="141048">MDAYPQDYVNHNLPLVLLSGLEADAEDDSRTVVNYPLLAEKGSKIFSDFPPLSGAVAEELRRVLLEEDGSQMPWRAGTASNGNSPSTHIVYRIRSSGRSYQLPPRKANPPQTSAPTSPRTDTDGAPSGSTTPYVLHSPISPLSPGSPTFPDGLLTPLWVTKHQELVPAAVINFFPFSLDPNMNSLRDNQLKIEVNSLKKDWANSGYKTRFLVVLISEDGDGGYEGEIDDRVAGIRRATNLDQKSIFVIPPDATSSELQDFVKSLFSLLQPSVVEYYRDLSKHARRKRNRSTIPPPTAPPTTGTSQTLSLQGWNVRYEFKLGIFAEFRQEMDAACRNYESAYETLFGQEVFENIAGWDPRFNDARLLGDTLAIRIIRCLLWTGQTTSATRFWVDHRIRTKDIVNRRGKGSKNYGWEAWEARWSLVMAQLIRRAEISPSSSEASGDQAIMSSTFHLPEKSIPTGERVSPWEHLHHKGYWLYRSAKHTMVRRALALQIPNEDRMSPGQSPASQIANKSYLYDTYLAPETHIEAPQSGEGGFNHSELILSSLKAALDEFSERQQARQVERLSLEIAEEYMRIGSWSEAYSILEPLWSTLSWRRSGWWSLMESFGWVLRESAVRMEKSETVLRVDWELLNKVFPLRPAWHYDIHKSLDNLPVEKPKPSVVLRAEDVMTSLTASIVFGKSEGNVGEPLQAQLVISSCAQKGSAPIRLSEVKLVFEGCLRPVKLQSDQNDDANISSPSCISSLSLREQSSAGDIQSPTGGLTSLVGVADLTIGPSQTKVYNLTCIPREAGEAQVASITMLVDEEKFDLAYVITDHDLRDAYWWQQTKKGPSRRRVGKDRDTGRCKIMPKPPKIRISTPNLRETYYTNERVILKIGIHNEEDEGADVSAEIRLFGSPESSAKLQWLDGSPNASESGTSSPTEGASHFLKQTIGVMERASDRELTVVLADTQDAAKYSLEISAVYHIVSDIQTPIMKVITVDLSFIRPFEANYDFKPSIHPLPWPDFFSVSDDLISNDHASTPGGLSQRWRLNSKVVSFALEPLVIDQMSLKLLTLTGGAVSTINPEVLVSPETSYIAPEELRESNFFLDIQKITLGDRRPAALNVALEITWHRRTDESASSSDPESTTNNITTSILEIPRFLVPLGEPRVLASSSPSTSFPGLLHLEYTIENPSTHFLTFNLMMEASEHFAFSGPKTTVVQLVPLSRHSVRYNILPAKRGLWIQPQLVVVDTYFNKTLRVLPTGEMRADKKGVLVWVDADD</sequence>
<feature type="region of interest" description="Disordered" evidence="1">
    <location>
        <begin position="284"/>
        <end position="306"/>
    </location>
</feature>
<dbReference type="AlphaFoldDB" id="A0A0F7TUM7"/>
<dbReference type="InterPro" id="IPR021773">
    <property type="entry name" value="TPC11"/>
</dbReference>
<dbReference type="PANTHER" id="PTHR14374:SF0">
    <property type="entry name" value="TRAFFICKING PROTEIN PARTICLE COMPLEX SUBUNIT 11"/>
    <property type="match status" value="1"/>
</dbReference>
<dbReference type="EMBL" id="CDHK01000007">
    <property type="protein sequence ID" value="CEJ59110.1"/>
    <property type="molecule type" value="Genomic_DNA"/>
</dbReference>
<reference evidence="5" key="1">
    <citation type="journal article" date="2015" name="Genome Announc.">
        <title>Draft genome sequence of the fungus Penicillium brasilianum MG11.</title>
        <authorList>
            <person name="Horn F."/>
            <person name="Linde J."/>
            <person name="Mattern D.J."/>
            <person name="Walther G."/>
            <person name="Guthke R."/>
            <person name="Brakhage A.A."/>
            <person name="Valiante V."/>
        </authorList>
    </citation>
    <scope>NUCLEOTIDE SEQUENCE [LARGE SCALE GENOMIC DNA]</scope>
    <source>
        <strain evidence="5">MG11</strain>
    </source>
</reference>
<feature type="region of interest" description="Disordered" evidence="1">
    <location>
        <begin position="98"/>
        <end position="142"/>
    </location>
</feature>
<feature type="compositionally biased region" description="Polar residues" evidence="1">
    <location>
        <begin position="912"/>
        <end position="924"/>
    </location>
</feature>
<evidence type="ECO:0000313" key="5">
    <source>
        <dbReference type="Proteomes" id="UP000042958"/>
    </source>
</evidence>
<dbReference type="OrthoDB" id="6278596at2759"/>
<feature type="region of interest" description="Disordered" evidence="1">
    <location>
        <begin position="831"/>
        <end position="853"/>
    </location>
</feature>
<dbReference type="STRING" id="104259.A0A0F7TUM7"/>
<gene>
    <name evidence="4" type="ORF">PMG11_07746</name>
</gene>
<feature type="region of interest" description="Disordered" evidence="1">
    <location>
        <begin position="906"/>
        <end position="926"/>
    </location>
</feature>
<feature type="compositionally biased region" description="Polar residues" evidence="1">
    <location>
        <begin position="109"/>
        <end position="119"/>
    </location>
</feature>
<keyword evidence="5" id="KW-1185">Reference proteome</keyword>
<accession>A0A0F7TUM7</accession>
<evidence type="ECO:0000259" key="2">
    <source>
        <dbReference type="Pfam" id="PF07919"/>
    </source>
</evidence>
<organism evidence="4 5">
    <name type="scientific">Penicillium brasilianum</name>
    <dbReference type="NCBI Taxonomy" id="104259"/>
    <lineage>
        <taxon>Eukaryota</taxon>
        <taxon>Fungi</taxon>
        <taxon>Dikarya</taxon>
        <taxon>Ascomycota</taxon>
        <taxon>Pezizomycotina</taxon>
        <taxon>Eurotiomycetes</taxon>
        <taxon>Eurotiomycetidae</taxon>
        <taxon>Eurotiales</taxon>
        <taxon>Aspergillaceae</taxon>
        <taxon>Penicillium</taxon>
    </lineage>
</organism>
<evidence type="ECO:0000259" key="3">
    <source>
        <dbReference type="Pfam" id="PF11817"/>
    </source>
</evidence>
<dbReference type="PANTHER" id="PTHR14374">
    <property type="entry name" value="FOIE GRAS"/>
    <property type="match status" value="1"/>
</dbReference>
<protein>
    <submittedName>
        <fullName evidence="4">Uncharacterized protein</fullName>
    </submittedName>
</protein>
<evidence type="ECO:0000313" key="4">
    <source>
        <dbReference type="EMBL" id="CEJ59110.1"/>
    </source>
</evidence>
<proteinExistence type="predicted"/>
<dbReference type="Proteomes" id="UP000042958">
    <property type="component" value="Unassembled WGS sequence"/>
</dbReference>
<feature type="domain" description="Gryzun putative trafficking through Golgi" evidence="2">
    <location>
        <begin position="664"/>
        <end position="1260"/>
    </location>
</feature>
<evidence type="ECO:0000256" key="1">
    <source>
        <dbReference type="SAM" id="MobiDB-lite"/>
    </source>
</evidence>